<feature type="region of interest" description="Disordered" evidence="1">
    <location>
        <begin position="378"/>
        <end position="467"/>
    </location>
</feature>
<gene>
    <name evidence="2" type="ORF">NC653_020619</name>
</gene>
<evidence type="ECO:0000313" key="2">
    <source>
        <dbReference type="EMBL" id="KAJ6987415.1"/>
    </source>
</evidence>
<reference evidence="2" key="1">
    <citation type="journal article" date="2023" name="Mol. Ecol. Resour.">
        <title>Chromosome-level genome assembly of a triploid poplar Populus alba 'Berolinensis'.</title>
        <authorList>
            <person name="Chen S."/>
            <person name="Yu Y."/>
            <person name="Wang X."/>
            <person name="Wang S."/>
            <person name="Zhang T."/>
            <person name="Zhou Y."/>
            <person name="He R."/>
            <person name="Meng N."/>
            <person name="Wang Y."/>
            <person name="Liu W."/>
            <person name="Liu Z."/>
            <person name="Liu J."/>
            <person name="Guo Q."/>
            <person name="Huang H."/>
            <person name="Sederoff R.R."/>
            <person name="Wang G."/>
            <person name="Qu G."/>
            <person name="Chen S."/>
        </authorList>
    </citation>
    <scope>NUCLEOTIDE SEQUENCE</scope>
    <source>
        <strain evidence="2">SC-2020</strain>
    </source>
</reference>
<evidence type="ECO:0000256" key="1">
    <source>
        <dbReference type="SAM" id="MobiDB-lite"/>
    </source>
</evidence>
<keyword evidence="3" id="KW-1185">Reference proteome</keyword>
<dbReference type="Proteomes" id="UP001164929">
    <property type="component" value="Chromosome 8"/>
</dbReference>
<dbReference type="AlphaFoldDB" id="A0AAD6ML59"/>
<sequence>NQHPHTTSRLKCRPKTPLKSNSLALSNSPMANPPSPPPPQPPDPITIDGAAEDSALSSSTYLTHLELVTWRSRRYKQLAQIYRTHYWTLMEELKVKHKEYCWKYGKSPYKEDEKNKKRKRDFNNDKEIFELNAKLGIRDGGGEAEDEERGEGGLRKCLAAGFNAKAMALTSAQGRPVLCQKPVLISTVSSLCSMHFQKAERQVARALKKEDLSFSSPKSRCVCFKVIDERKAGDITNWEELGSLDICLGREFLVHTKVSKFALSDDSSSWIIEFCVIIDILVEFGPGSLKIVSSFVSLYLYVRNYQERERLPRRCIELLRSFQNLQASSVLDDFIFQAREWEALLAERQSNFISAGESLIMSKKHPVSAQGCLFTKAKHTASSRPSSNSPPAPQSSSSATKHPQAPPDAHQLPSTPKHRPTPFSHHHQSFKSRSPSKLQVAVSGPVLCRKKKEDRGRPICDFNKQSL</sequence>
<dbReference type="EMBL" id="JAQIZT010000008">
    <property type="protein sequence ID" value="KAJ6987415.1"/>
    <property type="molecule type" value="Genomic_DNA"/>
</dbReference>
<feature type="compositionally biased region" description="Basic residues" evidence="1">
    <location>
        <begin position="416"/>
        <end position="430"/>
    </location>
</feature>
<dbReference type="GO" id="GO:0044545">
    <property type="term" value="C:NSL complex"/>
    <property type="evidence" value="ECO:0007669"/>
    <property type="project" value="TreeGrafter"/>
</dbReference>
<feature type="non-terminal residue" evidence="2">
    <location>
        <position position="1"/>
    </location>
</feature>
<comment type="caution">
    <text evidence="2">The sequence shown here is derived from an EMBL/GenBank/DDBJ whole genome shotgun (WGS) entry which is preliminary data.</text>
</comment>
<protein>
    <submittedName>
        <fullName evidence="2">Uncharacterized protein</fullName>
    </submittedName>
</protein>
<evidence type="ECO:0000313" key="3">
    <source>
        <dbReference type="Proteomes" id="UP001164929"/>
    </source>
</evidence>
<dbReference type="PANTHER" id="PTHR13453:SF7">
    <property type="entry name" value="KAT8 REGULATORY NSL COMPLEX SUBUNIT 2"/>
    <property type="match status" value="1"/>
</dbReference>
<organism evidence="2 3">
    <name type="scientific">Populus alba x Populus x berolinensis</name>
    <dbReference type="NCBI Taxonomy" id="444605"/>
    <lineage>
        <taxon>Eukaryota</taxon>
        <taxon>Viridiplantae</taxon>
        <taxon>Streptophyta</taxon>
        <taxon>Embryophyta</taxon>
        <taxon>Tracheophyta</taxon>
        <taxon>Spermatophyta</taxon>
        <taxon>Magnoliopsida</taxon>
        <taxon>eudicotyledons</taxon>
        <taxon>Gunneridae</taxon>
        <taxon>Pentapetalae</taxon>
        <taxon>rosids</taxon>
        <taxon>fabids</taxon>
        <taxon>Malpighiales</taxon>
        <taxon>Salicaceae</taxon>
        <taxon>Saliceae</taxon>
        <taxon>Populus</taxon>
    </lineage>
</organism>
<feature type="compositionally biased region" description="Polar residues" evidence="1">
    <location>
        <begin position="18"/>
        <end position="28"/>
    </location>
</feature>
<feature type="compositionally biased region" description="Pro residues" evidence="1">
    <location>
        <begin position="31"/>
        <end position="44"/>
    </location>
</feature>
<name>A0AAD6ML59_9ROSI</name>
<feature type="region of interest" description="Disordered" evidence="1">
    <location>
        <begin position="1"/>
        <end position="47"/>
    </location>
</feature>
<feature type="compositionally biased region" description="Basic residues" evidence="1">
    <location>
        <begin position="1"/>
        <end position="16"/>
    </location>
</feature>
<proteinExistence type="predicted"/>
<dbReference type="PANTHER" id="PTHR13453">
    <property type="entry name" value="KAT8 REGULATORY NSL COMPLEX SUBUNIT 2"/>
    <property type="match status" value="1"/>
</dbReference>
<dbReference type="InterPro" id="IPR026316">
    <property type="entry name" value="NSL2"/>
</dbReference>
<accession>A0AAD6ML59</accession>